<sequence>MFISDQPLSHINQETVVKKVIYFSLTFTLRQGVSCFCQGAIELLNTISK</sequence>
<dbReference type="RefSeq" id="WP_170999808.1">
    <property type="nucleotide sequence ID" value="NZ_JARPYR010000018.1"/>
</dbReference>
<dbReference type="AlphaFoldDB" id="A0AAW8TJ35"/>
<evidence type="ECO:0000313" key="3">
    <source>
        <dbReference type="Proteomes" id="UP001245561"/>
    </source>
</evidence>
<dbReference type="Proteomes" id="UP001256547">
    <property type="component" value="Unassembled WGS sequence"/>
</dbReference>
<evidence type="ECO:0000313" key="4">
    <source>
        <dbReference type="Proteomes" id="UP001256547"/>
    </source>
</evidence>
<dbReference type="EMBL" id="JARPYR010000018">
    <property type="protein sequence ID" value="MDT2597274.1"/>
    <property type="molecule type" value="Genomic_DNA"/>
</dbReference>
<accession>A0AAW8TJ35</accession>
<dbReference type="Proteomes" id="UP001245561">
    <property type="component" value="Unassembled WGS sequence"/>
</dbReference>
<name>A0AAW8TJ35_9ENTE</name>
<organism evidence="2 3">
    <name type="scientific">Enterococcus dongliensis</name>
    <dbReference type="NCBI Taxonomy" id="2559925"/>
    <lineage>
        <taxon>Bacteria</taxon>
        <taxon>Bacillati</taxon>
        <taxon>Bacillota</taxon>
        <taxon>Bacilli</taxon>
        <taxon>Lactobacillales</taxon>
        <taxon>Enterococcaceae</taxon>
        <taxon>Enterococcus</taxon>
    </lineage>
</organism>
<dbReference type="EMBL" id="JARPYT010000017">
    <property type="protein sequence ID" value="MDT2638053.1"/>
    <property type="molecule type" value="Genomic_DNA"/>
</dbReference>
<keyword evidence="4" id="KW-1185">Reference proteome</keyword>
<proteinExistence type="predicted"/>
<gene>
    <name evidence="2" type="ORF">P7D36_11175</name>
    <name evidence="1" type="ORF">P7D39_09705</name>
</gene>
<protein>
    <submittedName>
        <fullName evidence="2">Uncharacterized protein</fullName>
    </submittedName>
</protein>
<reference evidence="2 4" key="1">
    <citation type="submission" date="2023-03" db="EMBL/GenBank/DDBJ databases">
        <authorList>
            <person name="Shen W."/>
            <person name="Cai J."/>
        </authorList>
    </citation>
    <scope>NUCLEOTIDE SEQUENCE</scope>
    <source>
        <strain evidence="2">P55-2</strain>
        <strain evidence="1 4">P72-2</strain>
    </source>
</reference>
<evidence type="ECO:0000313" key="2">
    <source>
        <dbReference type="EMBL" id="MDT2638053.1"/>
    </source>
</evidence>
<evidence type="ECO:0000313" key="1">
    <source>
        <dbReference type="EMBL" id="MDT2597274.1"/>
    </source>
</evidence>
<comment type="caution">
    <text evidence="2">The sequence shown here is derived from an EMBL/GenBank/DDBJ whole genome shotgun (WGS) entry which is preliminary data.</text>
</comment>